<feature type="transmembrane region" description="Helical" evidence="3">
    <location>
        <begin position="535"/>
        <end position="554"/>
    </location>
</feature>
<dbReference type="EMBL" id="JAUKTV010000011">
    <property type="protein sequence ID" value="KAK0723668.1"/>
    <property type="molecule type" value="Genomic_DNA"/>
</dbReference>
<keyword evidence="1" id="KW-0175">Coiled coil</keyword>
<evidence type="ECO:0000256" key="1">
    <source>
        <dbReference type="SAM" id="Coils"/>
    </source>
</evidence>
<feature type="compositionally biased region" description="Basic residues" evidence="2">
    <location>
        <begin position="122"/>
        <end position="133"/>
    </location>
</feature>
<feature type="compositionally biased region" description="Pro residues" evidence="2">
    <location>
        <begin position="209"/>
        <end position="222"/>
    </location>
</feature>
<feature type="compositionally biased region" description="Low complexity" evidence="2">
    <location>
        <begin position="134"/>
        <end position="144"/>
    </location>
</feature>
<keyword evidence="3" id="KW-1133">Transmembrane helix</keyword>
<evidence type="ECO:0000313" key="4">
    <source>
        <dbReference type="EMBL" id="KAK0723668.1"/>
    </source>
</evidence>
<sequence>MTRPQKRKRGSSVSAPAPRQKRFSWRGKGPVPRPTPNEETQELYNIWQEAEREVNYEEIRRLNEGATFVGHNEFLSPSQATSRSQSPSCTSATHSVTKTMTHIDLDQGSSDLDQGRSDLGQRRSKSKKKRATRTKPLSKPAKAKAAFIRKLGACEDCRTRRIGCTREHWDLKLFEDVWRVTHGPLPEEIEIKPTPPPEYFKSEWQIPRGLPPEPPKSAPAPEPEISNPYHSRYSELDDLAGVGGQVAYRTVRELERELEAVDEEIDNFLESLQEYDEPPLAAAGFTERYFEFAFEADFGYAGISFADITQPTRPPYVNPEPEGTSWLAVANYHYIPICKQTFTFIRQEQFECLGTFPLENNGGEFTCGDRYNTLESLTEHFFNVHYVFENPQERGKCLSCGLDWDLGGPEELTEPCKQCGRDQHEKWYWGFINKATPPSLTSGTTEVRVTGPDGMQQGGPPFMDQLTNPYGQDNGGGYGFDGGFSFGGYGDYGLHGIGDNQYHKAARHEMKMKHSYRLDANITSKTTPLLGSNSAFPLLVGFSFLSVMITHLYLNTGSACRHSSPSADFDLDLWAAFIPELSIACIAAGLAATWLIQHAVRYRADSLFDTLETARVEALEGSARAAVAA</sequence>
<keyword evidence="3" id="KW-0472">Membrane</keyword>
<keyword evidence="5" id="KW-1185">Reference proteome</keyword>
<keyword evidence="3" id="KW-0812">Transmembrane</keyword>
<gene>
    <name evidence="4" type="ORF">B0T21DRAFT_294156</name>
</gene>
<feature type="coiled-coil region" evidence="1">
    <location>
        <begin position="244"/>
        <end position="271"/>
    </location>
</feature>
<reference evidence="4" key="1">
    <citation type="submission" date="2023-06" db="EMBL/GenBank/DDBJ databases">
        <title>Genome-scale phylogeny and comparative genomics of the fungal order Sordariales.</title>
        <authorList>
            <consortium name="Lawrence Berkeley National Laboratory"/>
            <person name="Hensen N."/>
            <person name="Bonometti L."/>
            <person name="Westerberg I."/>
            <person name="Brannstrom I.O."/>
            <person name="Guillou S."/>
            <person name="Cros-Aarteil S."/>
            <person name="Calhoun S."/>
            <person name="Haridas S."/>
            <person name="Kuo A."/>
            <person name="Mondo S."/>
            <person name="Pangilinan J."/>
            <person name="Riley R."/>
            <person name="Labutti K."/>
            <person name="Andreopoulos B."/>
            <person name="Lipzen A."/>
            <person name="Chen C."/>
            <person name="Yanf M."/>
            <person name="Daum C."/>
            <person name="Ng V."/>
            <person name="Clum A."/>
            <person name="Steindorff A."/>
            <person name="Ohm R."/>
            <person name="Martin F."/>
            <person name="Silar P."/>
            <person name="Natvig D."/>
            <person name="Lalanne C."/>
            <person name="Gautier V."/>
            <person name="Ament-Velasquez S.L."/>
            <person name="Kruys A."/>
            <person name="Hutchinson M.I."/>
            <person name="Powell A.J."/>
            <person name="Barry K."/>
            <person name="Miller A.N."/>
            <person name="Grigoriev I.V."/>
            <person name="Debuchy R."/>
            <person name="Gladieux P."/>
            <person name="Thoren M.H."/>
            <person name="Johannesson H."/>
        </authorList>
    </citation>
    <scope>NUCLEOTIDE SEQUENCE</scope>
    <source>
        <strain evidence="4">CBS 540.89</strain>
    </source>
</reference>
<feature type="transmembrane region" description="Helical" evidence="3">
    <location>
        <begin position="574"/>
        <end position="596"/>
    </location>
</feature>
<feature type="region of interest" description="Disordered" evidence="2">
    <location>
        <begin position="100"/>
        <end position="144"/>
    </location>
</feature>
<feature type="compositionally biased region" description="Basic residues" evidence="2">
    <location>
        <begin position="1"/>
        <end position="10"/>
    </location>
</feature>
<evidence type="ECO:0000313" key="5">
    <source>
        <dbReference type="Proteomes" id="UP001172159"/>
    </source>
</evidence>
<protein>
    <submittedName>
        <fullName evidence="4">Uncharacterized protein</fullName>
    </submittedName>
</protein>
<organism evidence="4 5">
    <name type="scientific">Apiosordaria backusii</name>
    <dbReference type="NCBI Taxonomy" id="314023"/>
    <lineage>
        <taxon>Eukaryota</taxon>
        <taxon>Fungi</taxon>
        <taxon>Dikarya</taxon>
        <taxon>Ascomycota</taxon>
        <taxon>Pezizomycotina</taxon>
        <taxon>Sordariomycetes</taxon>
        <taxon>Sordariomycetidae</taxon>
        <taxon>Sordariales</taxon>
        <taxon>Lasiosphaeriaceae</taxon>
        <taxon>Apiosordaria</taxon>
    </lineage>
</organism>
<dbReference type="AlphaFoldDB" id="A0AA40AXB6"/>
<dbReference type="Proteomes" id="UP001172159">
    <property type="component" value="Unassembled WGS sequence"/>
</dbReference>
<evidence type="ECO:0000256" key="3">
    <source>
        <dbReference type="SAM" id="Phobius"/>
    </source>
</evidence>
<feature type="region of interest" description="Disordered" evidence="2">
    <location>
        <begin position="206"/>
        <end position="227"/>
    </location>
</feature>
<name>A0AA40AXB6_9PEZI</name>
<accession>A0AA40AXB6</accession>
<comment type="caution">
    <text evidence="4">The sequence shown here is derived from an EMBL/GenBank/DDBJ whole genome shotgun (WGS) entry which is preliminary data.</text>
</comment>
<feature type="region of interest" description="Disordered" evidence="2">
    <location>
        <begin position="1"/>
        <end position="42"/>
    </location>
</feature>
<evidence type="ECO:0000256" key="2">
    <source>
        <dbReference type="SAM" id="MobiDB-lite"/>
    </source>
</evidence>
<proteinExistence type="predicted"/>